<accession>A0ABM8SAY3</accession>
<dbReference type="Pfam" id="PF00376">
    <property type="entry name" value="MerR"/>
    <property type="match status" value="1"/>
</dbReference>
<keyword evidence="3" id="KW-0804">Transcription</keyword>
<dbReference type="InterPro" id="IPR015358">
    <property type="entry name" value="Tscrpt_reg_MerR_DNA-bd"/>
</dbReference>
<evidence type="ECO:0000313" key="6">
    <source>
        <dbReference type="Proteomes" id="UP000675880"/>
    </source>
</evidence>
<comment type="caution">
    <text evidence="5">The sequence shown here is derived from an EMBL/GenBank/DDBJ whole genome shotgun (WGS) entry which is preliminary data.</text>
</comment>
<dbReference type="Gene3D" id="1.10.1660.10">
    <property type="match status" value="1"/>
</dbReference>
<evidence type="ECO:0000256" key="1">
    <source>
        <dbReference type="ARBA" id="ARBA00023015"/>
    </source>
</evidence>
<dbReference type="PANTHER" id="PTHR30204:SF92">
    <property type="entry name" value="HTH-TYPE TRANSCRIPTIONAL REGULATOR ZNTR"/>
    <property type="match status" value="1"/>
</dbReference>
<dbReference type="InterPro" id="IPR009061">
    <property type="entry name" value="DNA-bd_dom_put_sf"/>
</dbReference>
<reference evidence="5 6" key="1">
    <citation type="submission" date="2021-02" db="EMBL/GenBank/DDBJ databases">
        <authorList>
            <person name="Han P."/>
        </authorList>
    </citation>
    <scope>NUCLEOTIDE SEQUENCE [LARGE SCALE GENOMIC DNA]</scope>
    <source>
        <strain evidence="5">Candidatus Nitrospira sp. ZN2</strain>
    </source>
</reference>
<evidence type="ECO:0000313" key="5">
    <source>
        <dbReference type="EMBL" id="CAE6798775.1"/>
    </source>
</evidence>
<dbReference type="PROSITE" id="PS00552">
    <property type="entry name" value="HTH_MERR_1"/>
    <property type="match status" value="1"/>
</dbReference>
<dbReference type="PROSITE" id="PS50937">
    <property type="entry name" value="HTH_MERR_2"/>
    <property type="match status" value="1"/>
</dbReference>
<keyword evidence="6" id="KW-1185">Reference proteome</keyword>
<dbReference type="Proteomes" id="UP000675880">
    <property type="component" value="Unassembled WGS sequence"/>
</dbReference>
<dbReference type="InterPro" id="IPR047057">
    <property type="entry name" value="MerR_fam"/>
</dbReference>
<dbReference type="CDD" id="cd04770">
    <property type="entry name" value="HTH_HMRTR"/>
    <property type="match status" value="1"/>
</dbReference>
<keyword evidence="2" id="KW-0238">DNA-binding</keyword>
<evidence type="ECO:0000256" key="3">
    <source>
        <dbReference type="ARBA" id="ARBA00023163"/>
    </source>
</evidence>
<evidence type="ECO:0000259" key="4">
    <source>
        <dbReference type="PROSITE" id="PS50937"/>
    </source>
</evidence>
<dbReference type="Pfam" id="PF09278">
    <property type="entry name" value="MerR-DNA-bind"/>
    <property type="match status" value="1"/>
</dbReference>
<dbReference type="SUPFAM" id="SSF46955">
    <property type="entry name" value="Putative DNA-binding domain"/>
    <property type="match status" value="1"/>
</dbReference>
<evidence type="ECO:0000256" key="2">
    <source>
        <dbReference type="ARBA" id="ARBA00023125"/>
    </source>
</evidence>
<feature type="domain" description="HTH merR-type" evidence="4">
    <location>
        <begin position="6"/>
        <end position="73"/>
    </location>
</feature>
<dbReference type="PANTHER" id="PTHR30204">
    <property type="entry name" value="REDOX-CYCLING DRUG-SENSING TRANSCRIPTIONAL ACTIVATOR SOXR"/>
    <property type="match status" value="1"/>
</dbReference>
<organism evidence="5 6">
    <name type="scientific">Nitrospira defluvii</name>
    <dbReference type="NCBI Taxonomy" id="330214"/>
    <lineage>
        <taxon>Bacteria</taxon>
        <taxon>Pseudomonadati</taxon>
        <taxon>Nitrospirota</taxon>
        <taxon>Nitrospiria</taxon>
        <taxon>Nitrospirales</taxon>
        <taxon>Nitrospiraceae</taxon>
        <taxon>Nitrospira</taxon>
    </lineage>
</organism>
<protein>
    <submittedName>
        <fullName evidence="5">HTH merR-type domain-containing protein</fullName>
    </submittedName>
</protein>
<dbReference type="PRINTS" id="PR00040">
    <property type="entry name" value="HTHMERR"/>
</dbReference>
<gene>
    <name evidence="5" type="ORF">NSPZN2_70223</name>
</gene>
<dbReference type="SMART" id="SM00422">
    <property type="entry name" value="HTH_MERR"/>
    <property type="match status" value="1"/>
</dbReference>
<name>A0ABM8SAY3_9BACT</name>
<proteinExistence type="predicted"/>
<dbReference type="EMBL" id="CAJNBJ010000020">
    <property type="protein sequence ID" value="CAE6798775.1"/>
    <property type="molecule type" value="Genomic_DNA"/>
</dbReference>
<dbReference type="InterPro" id="IPR000551">
    <property type="entry name" value="MerR-type_HTH_dom"/>
</dbReference>
<dbReference type="RefSeq" id="WP_213044157.1">
    <property type="nucleotide sequence ID" value="NZ_CAJNBJ010000020.1"/>
</dbReference>
<sequence>MTSQRTIGWLAKSAGVHVQTVRYYERQQLLSPVGRRPSGYRVYDHEAVARLRFIRNAKALGFTLREIGELLSLRVNGRARCGDVQRKAEAKLHGVEAKLTNLQALARALRGLIRMCQAGQPIDRCQILRQMERDQPASQQSQKRRTS</sequence>
<keyword evidence="1" id="KW-0805">Transcription regulation</keyword>